<name>A0A918GBU7_9PSEU</name>
<comment type="caution">
    <text evidence="2">The sequence shown here is derived from an EMBL/GenBank/DDBJ whole genome shotgun (WGS) entry which is preliminary data.</text>
</comment>
<feature type="chain" id="PRO_5038123385" evidence="1">
    <location>
        <begin position="30"/>
        <end position="89"/>
    </location>
</feature>
<proteinExistence type="predicted"/>
<dbReference type="RefSeq" id="WP_189210394.1">
    <property type="nucleotide sequence ID" value="NZ_BMRB01000002.1"/>
</dbReference>
<dbReference type="EMBL" id="BMRB01000002">
    <property type="protein sequence ID" value="GGS29081.1"/>
    <property type="molecule type" value="Genomic_DNA"/>
</dbReference>
<reference evidence="2" key="2">
    <citation type="submission" date="2020-09" db="EMBL/GenBank/DDBJ databases">
        <authorList>
            <person name="Sun Q."/>
            <person name="Ohkuma M."/>
        </authorList>
    </citation>
    <scope>NUCLEOTIDE SEQUENCE</scope>
    <source>
        <strain evidence="2">JCM 3276</strain>
    </source>
</reference>
<dbReference type="Proteomes" id="UP000660680">
    <property type="component" value="Unassembled WGS sequence"/>
</dbReference>
<gene>
    <name evidence="2" type="ORF">GCM10010171_22860</name>
</gene>
<keyword evidence="1" id="KW-0732">Signal</keyword>
<protein>
    <submittedName>
        <fullName evidence="2">Uncharacterized protein</fullName>
    </submittedName>
</protein>
<dbReference type="AlphaFoldDB" id="A0A918GBU7"/>
<evidence type="ECO:0000313" key="2">
    <source>
        <dbReference type="EMBL" id="GGS29081.1"/>
    </source>
</evidence>
<reference evidence="2" key="1">
    <citation type="journal article" date="2014" name="Int. J. Syst. Evol. Microbiol.">
        <title>Complete genome sequence of Corynebacterium casei LMG S-19264T (=DSM 44701T), isolated from a smear-ripened cheese.</title>
        <authorList>
            <consortium name="US DOE Joint Genome Institute (JGI-PGF)"/>
            <person name="Walter F."/>
            <person name="Albersmeier A."/>
            <person name="Kalinowski J."/>
            <person name="Ruckert C."/>
        </authorList>
    </citation>
    <scope>NUCLEOTIDE SEQUENCE</scope>
    <source>
        <strain evidence="2">JCM 3276</strain>
    </source>
</reference>
<feature type="signal peptide" evidence="1">
    <location>
        <begin position="1"/>
        <end position="29"/>
    </location>
</feature>
<keyword evidence="3" id="KW-1185">Reference proteome</keyword>
<sequence>MFRTAALAAATFAAAGLSLLVAAPAQATAADCLKVLQWVGHNVTEQTVSACRAGESDFAACIVGLSEDGVQDGRIIVAACASASLNTEG</sequence>
<evidence type="ECO:0000313" key="3">
    <source>
        <dbReference type="Proteomes" id="UP000660680"/>
    </source>
</evidence>
<evidence type="ECO:0000256" key="1">
    <source>
        <dbReference type="SAM" id="SignalP"/>
    </source>
</evidence>
<organism evidence="2 3">
    <name type="scientific">Actinokineospora fastidiosa</name>
    <dbReference type="NCBI Taxonomy" id="1816"/>
    <lineage>
        <taxon>Bacteria</taxon>
        <taxon>Bacillati</taxon>
        <taxon>Actinomycetota</taxon>
        <taxon>Actinomycetes</taxon>
        <taxon>Pseudonocardiales</taxon>
        <taxon>Pseudonocardiaceae</taxon>
        <taxon>Actinokineospora</taxon>
    </lineage>
</organism>
<accession>A0A918GBU7</accession>